<gene>
    <name evidence="1" type="ORF">AVDCRST_MAG59-4295</name>
</gene>
<organism evidence="1">
    <name type="scientific">uncultured Thermomicrobiales bacterium</name>
    <dbReference type="NCBI Taxonomy" id="1645740"/>
    <lineage>
        <taxon>Bacteria</taxon>
        <taxon>Pseudomonadati</taxon>
        <taxon>Thermomicrobiota</taxon>
        <taxon>Thermomicrobia</taxon>
        <taxon>Thermomicrobiales</taxon>
        <taxon>environmental samples</taxon>
    </lineage>
</organism>
<evidence type="ECO:0000313" key="1">
    <source>
        <dbReference type="EMBL" id="CAA9577451.1"/>
    </source>
</evidence>
<accession>A0A6J4VG02</accession>
<proteinExistence type="predicted"/>
<reference evidence="1" key="1">
    <citation type="submission" date="2020-02" db="EMBL/GenBank/DDBJ databases">
        <authorList>
            <person name="Meier V. D."/>
        </authorList>
    </citation>
    <scope>NUCLEOTIDE SEQUENCE</scope>
    <source>
        <strain evidence="1">AVDCRST_MAG59</strain>
    </source>
</reference>
<dbReference type="AlphaFoldDB" id="A0A6J4VG02"/>
<protein>
    <submittedName>
        <fullName evidence="1">Uncharacterized protein</fullName>
    </submittedName>
</protein>
<dbReference type="EMBL" id="CADCWF010000314">
    <property type="protein sequence ID" value="CAA9577451.1"/>
    <property type="molecule type" value="Genomic_DNA"/>
</dbReference>
<name>A0A6J4VG02_9BACT</name>
<sequence>MRGVEFLADDRPGFWEGFGFSNSARVWSEERFASSADG</sequence>